<comment type="similarity">
    <text evidence="10">Belongs to the glycosyl hydrolase 22 family.</text>
</comment>
<comment type="subcellular location">
    <subcellularLocation>
        <location evidence="2">Secreted</location>
    </subcellularLocation>
</comment>
<evidence type="ECO:0000256" key="7">
    <source>
        <dbReference type="ARBA" id="ARBA00023091"/>
    </source>
</evidence>
<name>A0AAV6GTF1_9TELE</name>
<evidence type="ECO:0000313" key="13">
    <source>
        <dbReference type="Proteomes" id="UP000823561"/>
    </source>
</evidence>
<dbReference type="PANTHER" id="PTHR11407">
    <property type="entry name" value="LYSOZYME C"/>
    <property type="match status" value="1"/>
</dbReference>
<dbReference type="GO" id="GO:0005576">
    <property type="term" value="C:extracellular region"/>
    <property type="evidence" value="ECO:0007669"/>
    <property type="project" value="UniProtKB-SubCell"/>
</dbReference>
<keyword evidence="8" id="KW-1015">Disulfide bond</keyword>
<protein>
    <recommendedName>
        <fullName evidence="9">Lactose synthase B protein</fullName>
    </recommendedName>
</protein>
<evidence type="ECO:0000256" key="1">
    <source>
        <dbReference type="ARBA" id="ARBA00002592"/>
    </source>
</evidence>
<keyword evidence="13" id="KW-1185">Reference proteome</keyword>
<organism evidence="12 13">
    <name type="scientific">Alosa alosa</name>
    <name type="common">allis shad</name>
    <dbReference type="NCBI Taxonomy" id="278164"/>
    <lineage>
        <taxon>Eukaryota</taxon>
        <taxon>Metazoa</taxon>
        <taxon>Chordata</taxon>
        <taxon>Craniata</taxon>
        <taxon>Vertebrata</taxon>
        <taxon>Euteleostomi</taxon>
        <taxon>Actinopterygii</taxon>
        <taxon>Neopterygii</taxon>
        <taxon>Teleostei</taxon>
        <taxon>Clupei</taxon>
        <taxon>Clupeiformes</taxon>
        <taxon>Clupeoidei</taxon>
        <taxon>Clupeidae</taxon>
        <taxon>Alosa</taxon>
    </lineage>
</organism>
<gene>
    <name evidence="12" type="ORF">AALO_G00098940</name>
</gene>
<keyword evidence="4" id="KW-0479">Metal-binding</keyword>
<evidence type="ECO:0000259" key="11">
    <source>
        <dbReference type="PROSITE" id="PS00128"/>
    </source>
</evidence>
<keyword evidence="5" id="KW-0494">Milk protein</keyword>
<dbReference type="GO" id="GO:0046872">
    <property type="term" value="F:metal ion binding"/>
    <property type="evidence" value="ECO:0007669"/>
    <property type="project" value="UniProtKB-KW"/>
</dbReference>
<dbReference type="Pfam" id="PF00062">
    <property type="entry name" value="Lys"/>
    <property type="match status" value="1"/>
</dbReference>
<reference evidence="12" key="1">
    <citation type="submission" date="2020-10" db="EMBL/GenBank/DDBJ databases">
        <title>Chromosome-scale genome assembly of the Allis shad, Alosa alosa.</title>
        <authorList>
            <person name="Margot Z."/>
            <person name="Christophe K."/>
            <person name="Cabau C."/>
            <person name="Louis A."/>
            <person name="Berthelot C."/>
            <person name="Parey E."/>
            <person name="Roest Crollius H."/>
            <person name="Montfort J."/>
            <person name="Robinson-Rechavi M."/>
            <person name="Bucao C."/>
            <person name="Bouchez O."/>
            <person name="Gislard M."/>
            <person name="Lluch J."/>
            <person name="Milhes M."/>
            <person name="Lampietro C."/>
            <person name="Lopez Roques C."/>
            <person name="Donnadieu C."/>
            <person name="Braasch I."/>
            <person name="Desvignes T."/>
            <person name="Postlethwait J."/>
            <person name="Bobe J."/>
            <person name="Guiguen Y."/>
        </authorList>
    </citation>
    <scope>NUCLEOTIDE SEQUENCE</scope>
    <source>
        <strain evidence="12">M-15738</strain>
        <tissue evidence="12">Blood</tissue>
    </source>
</reference>
<dbReference type="PRINTS" id="PR00135">
    <property type="entry name" value="LYZLACT"/>
</dbReference>
<dbReference type="EMBL" id="JADWDJ010000007">
    <property type="protein sequence ID" value="KAG5278433.1"/>
    <property type="molecule type" value="Genomic_DNA"/>
</dbReference>
<dbReference type="GO" id="GO:0050830">
    <property type="term" value="P:defense response to Gram-positive bacterium"/>
    <property type="evidence" value="ECO:0007669"/>
    <property type="project" value="TreeGrafter"/>
</dbReference>
<dbReference type="AlphaFoldDB" id="A0AAV6GTF1"/>
<evidence type="ECO:0000256" key="3">
    <source>
        <dbReference type="ARBA" id="ARBA00022525"/>
    </source>
</evidence>
<evidence type="ECO:0000256" key="5">
    <source>
        <dbReference type="ARBA" id="ARBA00022743"/>
    </source>
</evidence>
<dbReference type="InterPro" id="IPR023346">
    <property type="entry name" value="Lysozyme-like_dom_sf"/>
</dbReference>
<dbReference type="PROSITE" id="PS51348">
    <property type="entry name" value="GLYCOSYL_HYDROL_F22_2"/>
    <property type="match status" value="1"/>
</dbReference>
<dbReference type="Proteomes" id="UP000823561">
    <property type="component" value="Chromosome 7"/>
</dbReference>
<keyword evidence="3" id="KW-0964">Secreted</keyword>
<dbReference type="GO" id="GO:0005989">
    <property type="term" value="P:lactose biosynthetic process"/>
    <property type="evidence" value="ECO:0007669"/>
    <property type="project" value="UniProtKB-KW"/>
</dbReference>
<dbReference type="SUPFAM" id="SSF53955">
    <property type="entry name" value="Lysozyme-like"/>
    <property type="match status" value="1"/>
</dbReference>
<keyword evidence="7" id="KW-0422">Lactose biosynthesis</keyword>
<evidence type="ECO:0000256" key="10">
    <source>
        <dbReference type="RuleBase" id="RU004440"/>
    </source>
</evidence>
<dbReference type="Gene3D" id="1.10.530.10">
    <property type="match status" value="1"/>
</dbReference>
<accession>A0AAV6GTF1</accession>
<dbReference type="GO" id="GO:0050829">
    <property type="term" value="P:defense response to Gram-negative bacterium"/>
    <property type="evidence" value="ECO:0007669"/>
    <property type="project" value="TreeGrafter"/>
</dbReference>
<evidence type="ECO:0000256" key="6">
    <source>
        <dbReference type="ARBA" id="ARBA00022837"/>
    </source>
</evidence>
<proteinExistence type="inferred from homology"/>
<dbReference type="PROSITE" id="PS00128">
    <property type="entry name" value="GLYCOSYL_HYDROL_F22_1"/>
    <property type="match status" value="1"/>
</dbReference>
<evidence type="ECO:0000256" key="8">
    <source>
        <dbReference type="ARBA" id="ARBA00023157"/>
    </source>
</evidence>
<evidence type="ECO:0000256" key="9">
    <source>
        <dbReference type="ARBA" id="ARBA00031746"/>
    </source>
</evidence>
<dbReference type="PANTHER" id="PTHR11407:SF32">
    <property type="entry name" value="ALPHA-LACTALBUMIN"/>
    <property type="match status" value="1"/>
</dbReference>
<keyword evidence="6" id="KW-0106">Calcium</keyword>
<comment type="function">
    <text evidence="1">Regulatory subunit of lactose synthase, changes the substrate specificity of galactosyltransferase in the mammary gland making glucose a good acceptor substrate for this enzyme. This enables LS to synthesize lactose, the major carbohydrate component of milk. In other tissues, galactosyltransferase transfers galactose onto the N-acetylglucosamine of the oligosaccharide chains in glycoproteins.</text>
</comment>
<evidence type="ECO:0000256" key="4">
    <source>
        <dbReference type="ARBA" id="ARBA00022723"/>
    </source>
</evidence>
<dbReference type="GO" id="GO:0003796">
    <property type="term" value="F:lysozyme activity"/>
    <property type="evidence" value="ECO:0007669"/>
    <property type="project" value="TreeGrafter"/>
</dbReference>
<comment type="caution">
    <text evidence="12">The sequence shown here is derived from an EMBL/GenBank/DDBJ whole genome shotgun (WGS) entry which is preliminary data.</text>
</comment>
<evidence type="ECO:0000313" key="12">
    <source>
        <dbReference type="EMBL" id="KAG5278433.1"/>
    </source>
</evidence>
<sequence>MAAAARSRPSSEESAEQRGELWTLYGIFQLSDRVMCNSSSVPSLNICQMDCQAFLDDDIADDIACAVKIIPKMMSNPDEQTEAKALLKKMMALLFQPECSAVKYKEFFAACQ</sequence>
<dbReference type="InterPro" id="IPR019799">
    <property type="entry name" value="Glyco_hydro_22_CS"/>
</dbReference>
<feature type="domain" description="Glycosyl hydrolases family 22 (GH22)" evidence="11">
    <location>
        <begin position="47"/>
        <end position="65"/>
    </location>
</feature>
<evidence type="ECO:0000256" key="2">
    <source>
        <dbReference type="ARBA" id="ARBA00004613"/>
    </source>
</evidence>
<dbReference type="InterPro" id="IPR001916">
    <property type="entry name" value="Glyco_hydro_22"/>
</dbReference>